<reference evidence="2 3" key="1">
    <citation type="submission" date="2020-06" db="EMBL/GenBank/DDBJ databases">
        <authorList>
            <person name="Tamanaha E."/>
            <person name="Walsh S.E."/>
            <person name="Anton B.P."/>
            <person name="Fomenkov A."/>
            <person name="Xu S.-Y."/>
            <person name="Weigele P.R."/>
        </authorList>
    </citation>
    <scope>NUCLEOTIDE SEQUENCE [LARGE SCALE GENOMIC DNA]</scope>
</reference>
<dbReference type="GO" id="GO:0003677">
    <property type="term" value="F:DNA binding"/>
    <property type="evidence" value="ECO:0007669"/>
    <property type="project" value="InterPro"/>
</dbReference>
<organism evidence="2 3">
    <name type="scientific">Xanthomonas phage Xp12</name>
    <dbReference type="NCBI Taxonomy" id="2746072"/>
    <lineage>
        <taxon>Viruses</taxon>
        <taxon>Duplodnaviria</taxon>
        <taxon>Heunggongvirae</taxon>
        <taxon>Uroviricota</taxon>
        <taxon>Caudoviricetes</taxon>
        <taxon>Mesyanzhinovviridae</taxon>
        <taxon>Bradleyvirinae</taxon>
        <taxon>Bosavirus</taxon>
        <taxon>Bosavirus Xp12</taxon>
    </lineage>
</organism>
<dbReference type="PANTHER" id="PTHR15074">
    <property type="entry name" value="METHYL-CPG-BINDING PROTEIN"/>
    <property type="match status" value="1"/>
</dbReference>
<sequence length="160" mass="18624">MNEVRWRVRRHGRLLRVEAWEGDEPEAGELFQERLRETPFWMLVACSLVNLTTWRQARPALDRLMADYPSPEALSRAEPDDLHDALRPLGLWRRRAVTLTRLAARWLEVDPRSVKIESLPGCGKYAADSWAIFVDGRTDVDPTDGKLTWYLQQLRKQQDG</sequence>
<dbReference type="PANTHER" id="PTHR15074:SF0">
    <property type="entry name" value="METHYL-CPG-BINDING DOMAIN PROTEIN 4-LIKE PROTEIN"/>
    <property type="match status" value="1"/>
</dbReference>
<dbReference type="GO" id="GO:0003824">
    <property type="term" value="F:catalytic activity"/>
    <property type="evidence" value="ECO:0007669"/>
    <property type="project" value="InterPro"/>
</dbReference>
<protein>
    <recommendedName>
        <fullName evidence="1">HhH-GPD domain-containing protein</fullName>
    </recommendedName>
</protein>
<dbReference type="EMBL" id="MT664984">
    <property type="protein sequence ID" value="QNN97216.1"/>
    <property type="molecule type" value="Genomic_DNA"/>
</dbReference>
<evidence type="ECO:0000259" key="1">
    <source>
        <dbReference type="Pfam" id="PF00730"/>
    </source>
</evidence>
<dbReference type="RefSeq" id="YP_010738946.1">
    <property type="nucleotide sequence ID" value="NC_073033.1"/>
</dbReference>
<dbReference type="GeneID" id="79586328"/>
<dbReference type="KEGG" id="vg:79586328"/>
<dbReference type="InterPro" id="IPR011257">
    <property type="entry name" value="DNA_glycosylase"/>
</dbReference>
<dbReference type="SUPFAM" id="SSF48150">
    <property type="entry name" value="DNA-glycosylase"/>
    <property type="match status" value="1"/>
</dbReference>
<dbReference type="Pfam" id="PF00730">
    <property type="entry name" value="HhH-GPD"/>
    <property type="match status" value="1"/>
</dbReference>
<dbReference type="Proteomes" id="UP000516126">
    <property type="component" value="Segment"/>
</dbReference>
<evidence type="ECO:0000313" key="2">
    <source>
        <dbReference type="EMBL" id="QNN97216.1"/>
    </source>
</evidence>
<evidence type="ECO:0000313" key="3">
    <source>
        <dbReference type="Proteomes" id="UP000516126"/>
    </source>
</evidence>
<dbReference type="Gene3D" id="1.10.340.30">
    <property type="entry name" value="Hypothetical protein, domain 2"/>
    <property type="match status" value="1"/>
</dbReference>
<dbReference type="InterPro" id="IPR045138">
    <property type="entry name" value="MeCP2/MBD4"/>
</dbReference>
<name>A0A7G9UT61_9CAUD</name>
<proteinExistence type="predicted"/>
<accession>A0A7G9UT61</accession>
<dbReference type="InterPro" id="IPR003265">
    <property type="entry name" value="HhH-GPD_domain"/>
</dbReference>
<keyword evidence="3" id="KW-1185">Reference proteome</keyword>
<feature type="domain" description="HhH-GPD" evidence="1">
    <location>
        <begin position="52"/>
        <end position="127"/>
    </location>
</feature>
<dbReference type="GO" id="GO:0006284">
    <property type="term" value="P:base-excision repair"/>
    <property type="evidence" value="ECO:0007669"/>
    <property type="project" value="InterPro"/>
</dbReference>